<evidence type="ECO:0000256" key="2">
    <source>
        <dbReference type="ARBA" id="ARBA00023125"/>
    </source>
</evidence>
<dbReference type="Pfam" id="PF00356">
    <property type="entry name" value="LacI"/>
    <property type="match status" value="1"/>
</dbReference>
<evidence type="ECO:0000256" key="3">
    <source>
        <dbReference type="ARBA" id="ARBA00023163"/>
    </source>
</evidence>
<dbReference type="PANTHER" id="PTHR30146:SF152">
    <property type="entry name" value="TRANSCRIPTIONAL REGULATORY PROTEIN"/>
    <property type="match status" value="1"/>
</dbReference>
<keyword evidence="2 5" id="KW-0238">DNA-binding</keyword>
<dbReference type="CDD" id="cd06307">
    <property type="entry name" value="PBP1_sugar_binding"/>
    <property type="match status" value="1"/>
</dbReference>
<dbReference type="Proteomes" id="UP000484076">
    <property type="component" value="Unassembled WGS sequence"/>
</dbReference>
<dbReference type="CDD" id="cd01392">
    <property type="entry name" value="HTH_LacI"/>
    <property type="match status" value="1"/>
</dbReference>
<evidence type="ECO:0000256" key="1">
    <source>
        <dbReference type="ARBA" id="ARBA00023015"/>
    </source>
</evidence>
<dbReference type="PANTHER" id="PTHR30146">
    <property type="entry name" value="LACI-RELATED TRANSCRIPTIONAL REPRESSOR"/>
    <property type="match status" value="1"/>
</dbReference>
<feature type="domain" description="HTH lacI-type" evidence="4">
    <location>
        <begin position="3"/>
        <end position="57"/>
    </location>
</feature>
<dbReference type="RefSeq" id="WP_152828070.1">
    <property type="nucleotide sequence ID" value="NZ_WHUT02000010.1"/>
</dbReference>
<evidence type="ECO:0000313" key="5">
    <source>
        <dbReference type="EMBL" id="NUB45979.1"/>
    </source>
</evidence>
<organism evidence="5 6">
    <name type="scientific">Fertoeibacter niger</name>
    <dbReference type="NCBI Taxonomy" id="2656921"/>
    <lineage>
        <taxon>Bacteria</taxon>
        <taxon>Pseudomonadati</taxon>
        <taxon>Pseudomonadota</taxon>
        <taxon>Alphaproteobacteria</taxon>
        <taxon>Rhodobacterales</taxon>
        <taxon>Paracoccaceae</taxon>
        <taxon>Fertoeibacter</taxon>
    </lineage>
</organism>
<dbReference type="GO" id="GO:0003700">
    <property type="term" value="F:DNA-binding transcription factor activity"/>
    <property type="evidence" value="ECO:0007669"/>
    <property type="project" value="TreeGrafter"/>
</dbReference>
<gene>
    <name evidence="5" type="ORF">GEU84_016395</name>
</gene>
<dbReference type="InterPro" id="IPR025997">
    <property type="entry name" value="SBP_2_dom"/>
</dbReference>
<dbReference type="GO" id="GO:0000976">
    <property type="term" value="F:transcription cis-regulatory region binding"/>
    <property type="evidence" value="ECO:0007669"/>
    <property type="project" value="TreeGrafter"/>
</dbReference>
<protein>
    <submittedName>
        <fullName evidence="5">LacI family DNA-binding transcriptional regulator</fullName>
    </submittedName>
</protein>
<dbReference type="AlphaFoldDB" id="A0A8X8KM43"/>
<dbReference type="SUPFAM" id="SSF53822">
    <property type="entry name" value="Periplasmic binding protein-like I"/>
    <property type="match status" value="1"/>
</dbReference>
<sequence length="344" mass="37693">MRPTLKDVARHSGVSIATIDRVLNQRPGVRQEMVDRVETAMAQLGYVRDISAADLSRRQASRFVFVIPDGPNSFMQRLAAEIETLRQFPSNNRMEIVLHKVPPFDGGALARVLNQLNPDTCSGVAVVAAEAIAVRDALARLKALSLPVVTLVSDVPAFPRDAYVGIDNVAAGRTAARLLGRFLGERKGKIALVAGSMLVRDHVERRMGFEQVIAETPGLDCLPVLEGRDDSRLVQRMLKECLSSHPEIVGLYNMGAGNRGLIETLSALPPTRRPQVVVHELSEHSRLALNEGLVDAIIHQDAGHEVRSALRILKARIDKTPLLQGQDQIRIEIYLNENLPSATS</sequence>
<dbReference type="EMBL" id="WHUT02000010">
    <property type="protein sequence ID" value="NUB45979.1"/>
    <property type="molecule type" value="Genomic_DNA"/>
</dbReference>
<evidence type="ECO:0000313" key="6">
    <source>
        <dbReference type="Proteomes" id="UP000484076"/>
    </source>
</evidence>
<dbReference type="InterPro" id="IPR000843">
    <property type="entry name" value="HTH_LacI"/>
</dbReference>
<dbReference type="Pfam" id="PF13407">
    <property type="entry name" value="Peripla_BP_4"/>
    <property type="match status" value="1"/>
</dbReference>
<accession>A0A8X8KM43</accession>
<keyword evidence="1" id="KW-0805">Transcription regulation</keyword>
<dbReference type="Gene3D" id="1.10.260.40">
    <property type="entry name" value="lambda repressor-like DNA-binding domains"/>
    <property type="match status" value="1"/>
</dbReference>
<dbReference type="Gene3D" id="3.40.50.2300">
    <property type="match status" value="2"/>
</dbReference>
<proteinExistence type="predicted"/>
<dbReference type="PROSITE" id="PS50932">
    <property type="entry name" value="HTH_LACI_2"/>
    <property type="match status" value="1"/>
</dbReference>
<dbReference type="InterPro" id="IPR028082">
    <property type="entry name" value="Peripla_BP_I"/>
</dbReference>
<dbReference type="PRINTS" id="PR00036">
    <property type="entry name" value="HTHLACI"/>
</dbReference>
<reference evidence="5" key="1">
    <citation type="submission" date="2020-05" db="EMBL/GenBank/DDBJ databases">
        <title>Fertoebacter nigrum gen. nov., sp. nov., a new member of the family Rhodobacteraceae.</title>
        <authorList>
            <person name="Szuroczki S."/>
            <person name="Abbaszade G."/>
            <person name="Buni D."/>
            <person name="Schumann P."/>
            <person name="Toth E."/>
        </authorList>
    </citation>
    <scope>NUCLEOTIDE SEQUENCE</scope>
    <source>
        <strain evidence="5">RG-N-1a</strain>
    </source>
</reference>
<name>A0A8X8KM43_9RHOB</name>
<keyword evidence="6" id="KW-1185">Reference proteome</keyword>
<dbReference type="SMART" id="SM00354">
    <property type="entry name" value="HTH_LACI"/>
    <property type="match status" value="1"/>
</dbReference>
<dbReference type="PROSITE" id="PS00356">
    <property type="entry name" value="HTH_LACI_1"/>
    <property type="match status" value="1"/>
</dbReference>
<dbReference type="SUPFAM" id="SSF47413">
    <property type="entry name" value="lambda repressor-like DNA-binding domains"/>
    <property type="match status" value="1"/>
</dbReference>
<keyword evidence="3" id="KW-0804">Transcription</keyword>
<evidence type="ECO:0000259" key="4">
    <source>
        <dbReference type="PROSITE" id="PS50932"/>
    </source>
</evidence>
<comment type="caution">
    <text evidence="5">The sequence shown here is derived from an EMBL/GenBank/DDBJ whole genome shotgun (WGS) entry which is preliminary data.</text>
</comment>
<dbReference type="InterPro" id="IPR010982">
    <property type="entry name" value="Lambda_DNA-bd_dom_sf"/>
</dbReference>